<dbReference type="AlphaFoldDB" id="A0A024GWL4"/>
<dbReference type="EMBL" id="CAQI01000025">
    <property type="protein sequence ID" value="CCQ44325.1"/>
    <property type="molecule type" value="Genomic_DNA"/>
</dbReference>
<name>A0A024GWL4_9MICC</name>
<sequence>MSDPVAERLASVASRYGEPLALTAQALARLEYRRRHSGKTCAKCQHVRPLSAFTTDTRKPDGLSSRCKSCEAQRQRERRASRRV</sequence>
<evidence type="ECO:0000313" key="2">
    <source>
        <dbReference type="EMBL" id="CCQ44325.1"/>
    </source>
</evidence>
<keyword evidence="3" id="KW-1185">Reference proteome</keyword>
<proteinExistence type="predicted"/>
<organism evidence="2 3">
    <name type="scientific">Pseudarthrobacter siccitolerans</name>
    <dbReference type="NCBI Taxonomy" id="861266"/>
    <lineage>
        <taxon>Bacteria</taxon>
        <taxon>Bacillati</taxon>
        <taxon>Actinomycetota</taxon>
        <taxon>Actinomycetes</taxon>
        <taxon>Micrococcales</taxon>
        <taxon>Micrococcaceae</taxon>
        <taxon>Pseudarthrobacter</taxon>
    </lineage>
</organism>
<evidence type="ECO:0008006" key="4">
    <source>
        <dbReference type="Google" id="ProtNLM"/>
    </source>
</evidence>
<dbReference type="STRING" id="861266.ARTSIC4J27_249"/>
<reference evidence="3" key="1">
    <citation type="journal article" date="2014" name="Genome Announc.">
        <title>Genome Sequence of Arthrobacter siccitolerans 4J27, a Xeroprotectant-Producing Desiccation-Tolerant Microorganism.</title>
        <authorList>
            <person name="Manzanera M."/>
            <person name="Santa-Cruz-Calvo L."/>
            <person name="Vilchez J.I."/>
            <person name="Garcia-Fontana C."/>
            <person name="Silva-Castro G.A."/>
            <person name="Calvo C."/>
            <person name="Gonzalez-Lopez J."/>
        </authorList>
    </citation>
    <scope>NUCLEOTIDE SEQUENCE [LARGE SCALE GENOMIC DNA]</scope>
    <source>
        <strain evidence="3">4J27</strain>
    </source>
</reference>
<feature type="region of interest" description="Disordered" evidence="1">
    <location>
        <begin position="52"/>
        <end position="84"/>
    </location>
</feature>
<gene>
    <name evidence="2" type="ORF">ARTSIC4J27_249</name>
</gene>
<evidence type="ECO:0000256" key="1">
    <source>
        <dbReference type="SAM" id="MobiDB-lite"/>
    </source>
</evidence>
<accession>A0A024GWL4</accession>
<dbReference type="Proteomes" id="UP000035722">
    <property type="component" value="Unassembled WGS sequence"/>
</dbReference>
<comment type="caution">
    <text evidence="2">The sequence shown here is derived from an EMBL/GenBank/DDBJ whole genome shotgun (WGS) entry which is preliminary data.</text>
</comment>
<protein>
    <recommendedName>
        <fullName evidence="4">HNH endonuclease</fullName>
    </recommendedName>
</protein>
<evidence type="ECO:0000313" key="3">
    <source>
        <dbReference type="Proteomes" id="UP000035722"/>
    </source>
</evidence>
<dbReference type="RefSeq" id="WP_050053398.1">
    <property type="nucleotide sequence ID" value="NZ_CAQI01000025.1"/>
</dbReference>